<reference evidence="1" key="1">
    <citation type="submission" date="2018-02" db="EMBL/GenBank/DDBJ databases">
        <title>Rhizophora mucronata_Transcriptome.</title>
        <authorList>
            <person name="Meera S.P."/>
            <person name="Sreeshan A."/>
            <person name="Augustine A."/>
        </authorList>
    </citation>
    <scope>NUCLEOTIDE SEQUENCE</scope>
    <source>
        <tissue evidence="1">Leaf</tissue>
    </source>
</reference>
<name>A0A2P2QHF9_RHIMU</name>
<protein>
    <submittedName>
        <fullName evidence="1">Uncharacterized protein</fullName>
    </submittedName>
</protein>
<dbReference type="EMBL" id="GGEC01085860">
    <property type="protein sequence ID" value="MBX66344.1"/>
    <property type="molecule type" value="Transcribed_RNA"/>
</dbReference>
<organism evidence="1">
    <name type="scientific">Rhizophora mucronata</name>
    <name type="common">Asiatic mangrove</name>
    <dbReference type="NCBI Taxonomy" id="61149"/>
    <lineage>
        <taxon>Eukaryota</taxon>
        <taxon>Viridiplantae</taxon>
        <taxon>Streptophyta</taxon>
        <taxon>Embryophyta</taxon>
        <taxon>Tracheophyta</taxon>
        <taxon>Spermatophyta</taxon>
        <taxon>Magnoliopsida</taxon>
        <taxon>eudicotyledons</taxon>
        <taxon>Gunneridae</taxon>
        <taxon>Pentapetalae</taxon>
        <taxon>rosids</taxon>
        <taxon>fabids</taxon>
        <taxon>Malpighiales</taxon>
        <taxon>Rhizophoraceae</taxon>
        <taxon>Rhizophora</taxon>
    </lineage>
</organism>
<accession>A0A2P2QHF9</accession>
<evidence type="ECO:0000313" key="1">
    <source>
        <dbReference type="EMBL" id="MBX66344.1"/>
    </source>
</evidence>
<sequence length="46" mass="5105">MIDIQFSKAWMPTGDDTSAGSLSIYWSLSGCEEAFLLLKGRKHPCL</sequence>
<dbReference type="AlphaFoldDB" id="A0A2P2QHF9"/>
<proteinExistence type="predicted"/>